<dbReference type="NCBIfam" id="TIGR00165">
    <property type="entry name" value="S18"/>
    <property type="match status" value="1"/>
</dbReference>
<accession>B9L1I7</accession>
<dbReference type="RefSeq" id="WP_015922198.1">
    <property type="nucleotide sequence ID" value="NC_011959.1"/>
</dbReference>
<evidence type="ECO:0000256" key="4">
    <source>
        <dbReference type="ARBA" id="ARBA00035141"/>
    </source>
</evidence>
<keyword evidence="5" id="KW-0699">rRNA-binding</keyword>
<evidence type="ECO:0000256" key="5">
    <source>
        <dbReference type="HAMAP-Rule" id="MF_00270"/>
    </source>
</evidence>
<sequence>MAEELEPMTADDGATEQTAEATGESGRPARSAATRYYPRKKVCSFCMDGIKKIDYKDFGRLRRYLSPQAKIEPRRATGTCAKHQRQLARAIKRARHLALLPFVPER</sequence>
<dbReference type="Pfam" id="PF01084">
    <property type="entry name" value="Ribosomal_S18"/>
    <property type="match status" value="1"/>
</dbReference>
<evidence type="ECO:0000313" key="9">
    <source>
        <dbReference type="Proteomes" id="UP000000447"/>
    </source>
</evidence>
<dbReference type="InterPro" id="IPR036870">
    <property type="entry name" value="Ribosomal_bS18_sf"/>
</dbReference>
<evidence type="ECO:0000256" key="6">
    <source>
        <dbReference type="RuleBase" id="RU003910"/>
    </source>
</evidence>
<dbReference type="GO" id="GO:0006412">
    <property type="term" value="P:translation"/>
    <property type="evidence" value="ECO:0007669"/>
    <property type="project" value="UniProtKB-UniRule"/>
</dbReference>
<reference evidence="8 9" key="1">
    <citation type="journal article" date="2009" name="PLoS ONE">
        <title>Complete genome sequence of the aerobic CO-oxidizing thermophile Thermomicrobium roseum.</title>
        <authorList>
            <person name="Wu D."/>
            <person name="Raymond J."/>
            <person name="Wu M."/>
            <person name="Chatterji S."/>
            <person name="Ren Q."/>
            <person name="Graham J.E."/>
            <person name="Bryant D.A."/>
            <person name="Robb F."/>
            <person name="Colman A."/>
            <person name="Tallon L.J."/>
            <person name="Badger J.H."/>
            <person name="Madupu R."/>
            <person name="Ward N.L."/>
            <person name="Eisen J.A."/>
        </authorList>
    </citation>
    <scope>NUCLEOTIDE SEQUENCE [LARGE SCALE GENOMIC DNA]</scope>
    <source>
        <strain evidence="9">ATCC 27502 / DSM 5159 / P-2</strain>
    </source>
</reference>
<keyword evidence="5" id="KW-0694">RNA-binding</keyword>
<keyword evidence="9" id="KW-1185">Reference proteome</keyword>
<dbReference type="SUPFAM" id="SSF46911">
    <property type="entry name" value="Ribosomal protein S18"/>
    <property type="match status" value="1"/>
</dbReference>
<dbReference type="GO" id="GO:0070181">
    <property type="term" value="F:small ribosomal subunit rRNA binding"/>
    <property type="evidence" value="ECO:0007669"/>
    <property type="project" value="TreeGrafter"/>
</dbReference>
<name>B9L1I7_THERP</name>
<dbReference type="InterPro" id="IPR018275">
    <property type="entry name" value="Ribosomal_bS18_CS"/>
</dbReference>
<dbReference type="OrthoDB" id="9812008at2"/>
<dbReference type="PANTHER" id="PTHR13479:SF40">
    <property type="entry name" value="SMALL RIBOSOMAL SUBUNIT PROTEIN BS18M"/>
    <property type="match status" value="1"/>
</dbReference>
<dbReference type="eggNOG" id="COG0238">
    <property type="taxonomic scope" value="Bacteria"/>
</dbReference>
<dbReference type="Proteomes" id="UP000000447">
    <property type="component" value="Chromosome"/>
</dbReference>
<protein>
    <recommendedName>
        <fullName evidence="4 5">Small ribosomal subunit protein bS18</fullName>
    </recommendedName>
</protein>
<comment type="function">
    <text evidence="5">Binds as a heterodimer with protein bS6 to the central domain of the 16S rRNA, where it helps stabilize the platform of the 30S subunit.</text>
</comment>
<keyword evidence="3 5" id="KW-0687">Ribonucleoprotein</keyword>
<dbReference type="AlphaFoldDB" id="B9L1I7"/>
<dbReference type="Gene3D" id="4.10.640.10">
    <property type="entry name" value="Ribosomal protein S18"/>
    <property type="match status" value="1"/>
</dbReference>
<dbReference type="STRING" id="309801.trd_1247"/>
<evidence type="ECO:0000256" key="2">
    <source>
        <dbReference type="ARBA" id="ARBA00022980"/>
    </source>
</evidence>
<comment type="subunit">
    <text evidence="5">Part of the 30S ribosomal subunit. Forms a tight heterodimer with protein bS6.</text>
</comment>
<evidence type="ECO:0000313" key="8">
    <source>
        <dbReference type="EMBL" id="ACM04840.1"/>
    </source>
</evidence>
<dbReference type="InterPro" id="IPR001648">
    <property type="entry name" value="Ribosomal_bS18"/>
</dbReference>
<dbReference type="HAMAP" id="MF_00270">
    <property type="entry name" value="Ribosomal_bS18"/>
    <property type="match status" value="1"/>
</dbReference>
<comment type="similarity">
    <text evidence="1 5 6">Belongs to the bacterial ribosomal protein bS18 family.</text>
</comment>
<keyword evidence="2 5" id="KW-0689">Ribosomal protein</keyword>
<dbReference type="HOGENOM" id="CLU_148710_0_3_0"/>
<evidence type="ECO:0000256" key="1">
    <source>
        <dbReference type="ARBA" id="ARBA00005589"/>
    </source>
</evidence>
<dbReference type="PANTHER" id="PTHR13479">
    <property type="entry name" value="30S RIBOSOMAL PROTEIN S18"/>
    <property type="match status" value="1"/>
</dbReference>
<proteinExistence type="inferred from homology"/>
<dbReference type="EMBL" id="CP001275">
    <property type="protein sequence ID" value="ACM04840.1"/>
    <property type="molecule type" value="Genomic_DNA"/>
</dbReference>
<dbReference type="PROSITE" id="PS00057">
    <property type="entry name" value="RIBOSOMAL_S18"/>
    <property type="match status" value="1"/>
</dbReference>
<dbReference type="PRINTS" id="PR00974">
    <property type="entry name" value="RIBOSOMALS18"/>
</dbReference>
<evidence type="ECO:0000256" key="3">
    <source>
        <dbReference type="ARBA" id="ARBA00023274"/>
    </source>
</evidence>
<evidence type="ECO:0000256" key="7">
    <source>
        <dbReference type="SAM" id="MobiDB-lite"/>
    </source>
</evidence>
<dbReference type="KEGG" id="tro:trd_1247"/>
<dbReference type="GO" id="GO:0003735">
    <property type="term" value="F:structural constituent of ribosome"/>
    <property type="evidence" value="ECO:0007669"/>
    <property type="project" value="InterPro"/>
</dbReference>
<dbReference type="GO" id="GO:0022627">
    <property type="term" value="C:cytosolic small ribosomal subunit"/>
    <property type="evidence" value="ECO:0007669"/>
    <property type="project" value="TreeGrafter"/>
</dbReference>
<feature type="region of interest" description="Disordered" evidence="7">
    <location>
        <begin position="1"/>
        <end position="33"/>
    </location>
</feature>
<gene>
    <name evidence="5" type="primary">rpsR</name>
    <name evidence="8" type="ordered locus">trd_1247</name>
</gene>
<organism evidence="8 9">
    <name type="scientific">Thermomicrobium roseum (strain ATCC 27502 / DSM 5159 / P-2)</name>
    <dbReference type="NCBI Taxonomy" id="309801"/>
    <lineage>
        <taxon>Bacteria</taxon>
        <taxon>Pseudomonadati</taxon>
        <taxon>Thermomicrobiota</taxon>
        <taxon>Thermomicrobia</taxon>
        <taxon>Thermomicrobiales</taxon>
        <taxon>Thermomicrobiaceae</taxon>
        <taxon>Thermomicrobium</taxon>
    </lineage>
</organism>